<accession>A0A5B7CQD3</accession>
<comment type="caution">
    <text evidence="1">The sequence shown here is derived from an EMBL/GenBank/DDBJ whole genome shotgun (WGS) entry which is preliminary data.</text>
</comment>
<dbReference type="EMBL" id="VSRR010000080">
    <property type="protein sequence ID" value="MPC09693.1"/>
    <property type="molecule type" value="Genomic_DNA"/>
</dbReference>
<keyword evidence="2" id="KW-1185">Reference proteome</keyword>
<sequence>MFHGDRKKRKIRNNIKRPNWLKRRGVFRYNSWISVQLFATELKLQHTKTSHHHVHSSPTPPPPPPPCSFTITRDMEMVMDTHSDIHSNTHQHTVCEAKMPSHRQQNDSSHLLTSTPAAGVWREERSTPAYVLLSLLSSPREPARPRLSIECAMFFKPSSPWVEVDMRRFSVPRDHMARSAGSPTDDMLRLEVSLLPRLRGTGKHRRSKTRDVVLLATMQGRLQLLHRHHFANVNLGRSRGGGCGPGTDGRGSQTWGWPDRHTIEPRVNWGTTHPCLTSALWDIRLIGHPGCGLAGRQVTYKLVDGTHHVRNVWGVILPCHPPIGLRLRPLESRLLGGRGMLVVEVPSRDVVAFEGDGGVGVGVVEGEGEGVGGGEDGAGVVDEVGEEVGDEAGAGGEDGEVGESAGVDGRCGGDVDEGQAGWWVSVRVWQVKGAQGGHGAARLVPRHYHLNEN</sequence>
<evidence type="ECO:0000313" key="2">
    <source>
        <dbReference type="Proteomes" id="UP000324222"/>
    </source>
</evidence>
<dbReference type="AlphaFoldDB" id="A0A5B7CQD3"/>
<reference evidence="1 2" key="1">
    <citation type="submission" date="2019-05" db="EMBL/GenBank/DDBJ databases">
        <title>Another draft genome of Portunus trituberculatus and its Hox gene families provides insights of decapod evolution.</title>
        <authorList>
            <person name="Jeong J.-H."/>
            <person name="Song I."/>
            <person name="Kim S."/>
            <person name="Choi T."/>
            <person name="Kim D."/>
            <person name="Ryu S."/>
            <person name="Kim W."/>
        </authorList>
    </citation>
    <scope>NUCLEOTIDE SEQUENCE [LARGE SCALE GENOMIC DNA]</scope>
    <source>
        <tissue evidence="1">Muscle</tissue>
    </source>
</reference>
<protein>
    <submittedName>
        <fullName evidence="1">Uncharacterized protein</fullName>
    </submittedName>
</protein>
<gene>
    <name evidence="1" type="ORF">E2C01_002310</name>
</gene>
<proteinExistence type="predicted"/>
<dbReference type="Proteomes" id="UP000324222">
    <property type="component" value="Unassembled WGS sequence"/>
</dbReference>
<name>A0A5B7CQD3_PORTR</name>
<evidence type="ECO:0000313" key="1">
    <source>
        <dbReference type="EMBL" id="MPC09693.1"/>
    </source>
</evidence>
<organism evidence="1 2">
    <name type="scientific">Portunus trituberculatus</name>
    <name type="common">Swimming crab</name>
    <name type="synonym">Neptunus trituberculatus</name>
    <dbReference type="NCBI Taxonomy" id="210409"/>
    <lineage>
        <taxon>Eukaryota</taxon>
        <taxon>Metazoa</taxon>
        <taxon>Ecdysozoa</taxon>
        <taxon>Arthropoda</taxon>
        <taxon>Crustacea</taxon>
        <taxon>Multicrustacea</taxon>
        <taxon>Malacostraca</taxon>
        <taxon>Eumalacostraca</taxon>
        <taxon>Eucarida</taxon>
        <taxon>Decapoda</taxon>
        <taxon>Pleocyemata</taxon>
        <taxon>Brachyura</taxon>
        <taxon>Eubrachyura</taxon>
        <taxon>Portunoidea</taxon>
        <taxon>Portunidae</taxon>
        <taxon>Portuninae</taxon>
        <taxon>Portunus</taxon>
    </lineage>
</organism>